<gene>
    <name evidence="4" type="ORF">PHYBOEH_000877</name>
</gene>
<dbReference type="InterPro" id="IPR005123">
    <property type="entry name" value="Oxoglu/Fe-dep_dioxygenase_dom"/>
</dbReference>
<dbReference type="PANTHER" id="PTHR33099">
    <property type="entry name" value="FE2OG DIOXYGENASE DOMAIN-CONTAINING PROTEIN"/>
    <property type="match status" value="1"/>
</dbReference>
<comment type="caution">
    <text evidence="4">The sequence shown here is derived from an EMBL/GenBank/DDBJ whole genome shotgun (WGS) entry which is preliminary data.</text>
</comment>
<sequence length="383" mass="42405">MKGSDNEDNGNYDGDSDDFEDTWPFGGEGEADDVPMPKGTSCLQINKALARTEKIAGEFTFGGPADSLPATSGLFVKEFGPVPLPLHEDVANKLIAVCEKSPFGRKKETLVDDKVRKSWQLDASQVELKNPLWEDGLAKLSSTIAERLGYKDVPLQCKLYKMLVYAEGGHFAKHKDTEKEDGMIATLVVQPPSLHEGGDLVVHRDTSTQYRHDFGEADGTAAYVPHYAVHYADAEHSLEEVTKGYRLVLVYSICLPLTMHLSPRGFDKELLEELTNAINKMKTGDDSFALLLSHQYTAKSIEDLGSGAFKGVDRARFHALQEANAGASPDKKVHLFIAKLAHKIHLYDEAMGDGSWKKDEELLSKGVSEMRRLQGIQRIQDLR</sequence>
<keyword evidence="1" id="KW-0479">Metal-binding</keyword>
<keyword evidence="1" id="KW-0560">Oxidoreductase</keyword>
<dbReference type="GO" id="GO:0046872">
    <property type="term" value="F:metal ion binding"/>
    <property type="evidence" value="ECO:0007669"/>
    <property type="project" value="UniProtKB-KW"/>
</dbReference>
<name>A0A8T1VAX6_9STRA</name>
<accession>A0A8T1VAX6</accession>
<proteinExistence type="inferred from homology"/>
<keyword evidence="1" id="KW-0408">Iron</keyword>
<feature type="compositionally biased region" description="Acidic residues" evidence="2">
    <location>
        <begin position="1"/>
        <end position="21"/>
    </location>
</feature>
<dbReference type="OrthoDB" id="116233at2759"/>
<dbReference type="PANTHER" id="PTHR33099:SF7">
    <property type="entry name" value="MYND-TYPE DOMAIN-CONTAINING PROTEIN"/>
    <property type="match status" value="1"/>
</dbReference>
<dbReference type="Proteomes" id="UP000693981">
    <property type="component" value="Unassembled WGS sequence"/>
</dbReference>
<evidence type="ECO:0000313" key="5">
    <source>
        <dbReference type="Proteomes" id="UP000693981"/>
    </source>
</evidence>
<feature type="domain" description="Fe2OG dioxygenase" evidence="3">
    <location>
        <begin position="153"/>
        <end position="255"/>
    </location>
</feature>
<dbReference type="EMBL" id="JAGDFL010001163">
    <property type="protein sequence ID" value="KAG7377430.1"/>
    <property type="molecule type" value="Genomic_DNA"/>
</dbReference>
<protein>
    <recommendedName>
        <fullName evidence="3">Fe2OG dioxygenase domain-containing protein</fullName>
    </recommendedName>
</protein>
<evidence type="ECO:0000256" key="1">
    <source>
        <dbReference type="RuleBase" id="RU003682"/>
    </source>
</evidence>
<evidence type="ECO:0000259" key="3">
    <source>
        <dbReference type="PROSITE" id="PS51471"/>
    </source>
</evidence>
<keyword evidence="5" id="KW-1185">Reference proteome</keyword>
<organism evidence="4 5">
    <name type="scientific">Phytophthora boehmeriae</name>
    <dbReference type="NCBI Taxonomy" id="109152"/>
    <lineage>
        <taxon>Eukaryota</taxon>
        <taxon>Sar</taxon>
        <taxon>Stramenopiles</taxon>
        <taxon>Oomycota</taxon>
        <taxon>Peronosporomycetes</taxon>
        <taxon>Peronosporales</taxon>
        <taxon>Peronosporaceae</taxon>
        <taxon>Phytophthora</taxon>
    </lineage>
</organism>
<comment type="similarity">
    <text evidence="1">Belongs to the iron/ascorbate-dependent oxidoreductase family.</text>
</comment>
<evidence type="ECO:0000313" key="4">
    <source>
        <dbReference type="EMBL" id="KAG7377430.1"/>
    </source>
</evidence>
<evidence type="ECO:0000256" key="2">
    <source>
        <dbReference type="SAM" id="MobiDB-lite"/>
    </source>
</evidence>
<dbReference type="PROSITE" id="PS51471">
    <property type="entry name" value="FE2OG_OXY"/>
    <property type="match status" value="1"/>
</dbReference>
<reference evidence="4" key="1">
    <citation type="submission" date="2021-02" db="EMBL/GenBank/DDBJ databases">
        <authorList>
            <person name="Palmer J.M."/>
        </authorList>
    </citation>
    <scope>NUCLEOTIDE SEQUENCE</scope>
    <source>
        <strain evidence="4">SCRP23</strain>
    </source>
</reference>
<feature type="region of interest" description="Disordered" evidence="2">
    <location>
        <begin position="1"/>
        <end position="38"/>
    </location>
</feature>
<dbReference type="GO" id="GO:0016491">
    <property type="term" value="F:oxidoreductase activity"/>
    <property type="evidence" value="ECO:0007669"/>
    <property type="project" value="UniProtKB-KW"/>
</dbReference>
<dbReference type="AlphaFoldDB" id="A0A8T1VAX6"/>